<keyword evidence="4" id="KW-0175">Coiled coil</keyword>
<dbReference type="PRINTS" id="PR00691">
    <property type="entry name" value="ADHESINB"/>
</dbReference>
<evidence type="ECO:0000256" key="1">
    <source>
        <dbReference type="ARBA" id="ARBA00011028"/>
    </source>
</evidence>
<evidence type="ECO:0000256" key="2">
    <source>
        <dbReference type="ARBA" id="ARBA00022448"/>
    </source>
</evidence>
<reference evidence="6 7" key="1">
    <citation type="submission" date="2021-05" db="EMBL/GenBank/DDBJ databases">
        <title>Fusibacter ferrireducens sp. nov., an anaerobic, sulfur- and Fe-reducing bacterium isolated from the mangrove sediment.</title>
        <authorList>
            <person name="Qiu D."/>
        </authorList>
    </citation>
    <scope>NUCLEOTIDE SEQUENCE [LARGE SCALE GENOMIC DNA]</scope>
    <source>
        <strain evidence="6 7">DSM 12116</strain>
    </source>
</reference>
<keyword evidence="7" id="KW-1185">Reference proteome</keyword>
<evidence type="ECO:0000313" key="7">
    <source>
        <dbReference type="Proteomes" id="UP000746471"/>
    </source>
</evidence>
<dbReference type="InterPro" id="IPR050492">
    <property type="entry name" value="Bact_metal-bind_prot9"/>
</dbReference>
<dbReference type="SUPFAM" id="SSF53807">
    <property type="entry name" value="Helical backbone' metal receptor"/>
    <property type="match status" value="1"/>
</dbReference>
<organism evidence="6 7">
    <name type="scientific">Fusibacter paucivorans</name>
    <dbReference type="NCBI Taxonomy" id="76009"/>
    <lineage>
        <taxon>Bacteria</taxon>
        <taxon>Bacillati</taxon>
        <taxon>Bacillota</taxon>
        <taxon>Clostridia</taxon>
        <taxon>Eubacteriales</taxon>
        <taxon>Eubacteriales Family XII. Incertae Sedis</taxon>
        <taxon>Fusibacter</taxon>
    </lineage>
</organism>
<dbReference type="PANTHER" id="PTHR42953">
    <property type="entry name" value="HIGH-AFFINITY ZINC UPTAKE SYSTEM PROTEIN ZNUA-RELATED"/>
    <property type="match status" value="1"/>
</dbReference>
<proteinExistence type="inferred from homology"/>
<comment type="caution">
    <text evidence="6">The sequence shown here is derived from an EMBL/GenBank/DDBJ whole genome shotgun (WGS) entry which is preliminary data.</text>
</comment>
<gene>
    <name evidence="6" type="ORF">KHM83_14895</name>
</gene>
<sequence>MKKSFLGIAVLIIIASFVMMTGCASNEAAAETEEKQVVAVSIIPQKTFVEAVCGDTVEVIAMVPPGNSPANYEPTPKEMTQFSKAKIYFTIGVPTEEANIIPKANEIEGMKIVKLQDEVSNAYDDRELAPGKRDPHIWLSPRRAIVMVQAIAREMGVLDPDHKEQYEANADAYITELEALDEQIEDTLKTIENRKFIVFHPAFGYLADDYGLQMYALEQDGKEATPQRLEEMVDLAKQEEIKIIFYQAEISSKQSEAFAEEIGGETVQLAPLDANYIDNLKNMVEHMSEVMQ</sequence>
<evidence type="ECO:0000313" key="6">
    <source>
        <dbReference type="EMBL" id="MBS7527971.1"/>
    </source>
</evidence>
<dbReference type="EMBL" id="JAHBCL010000028">
    <property type="protein sequence ID" value="MBS7527971.1"/>
    <property type="molecule type" value="Genomic_DNA"/>
</dbReference>
<dbReference type="Proteomes" id="UP000746471">
    <property type="component" value="Unassembled WGS sequence"/>
</dbReference>
<evidence type="ECO:0000256" key="4">
    <source>
        <dbReference type="SAM" id="Coils"/>
    </source>
</evidence>
<evidence type="ECO:0000256" key="5">
    <source>
        <dbReference type="SAM" id="SignalP"/>
    </source>
</evidence>
<dbReference type="InterPro" id="IPR006127">
    <property type="entry name" value="ZnuA-like"/>
</dbReference>
<protein>
    <submittedName>
        <fullName evidence="6">Zinc ABC transporter substrate-binding protein</fullName>
    </submittedName>
</protein>
<keyword evidence="3 5" id="KW-0732">Signal</keyword>
<dbReference type="Gene3D" id="3.40.50.1980">
    <property type="entry name" value="Nitrogenase molybdenum iron protein domain"/>
    <property type="match status" value="2"/>
</dbReference>
<feature type="chain" id="PRO_5046150363" evidence="5">
    <location>
        <begin position="31"/>
        <end position="292"/>
    </location>
</feature>
<dbReference type="InterPro" id="IPR006129">
    <property type="entry name" value="AdhesinB"/>
</dbReference>
<feature type="signal peptide" evidence="5">
    <location>
        <begin position="1"/>
        <end position="30"/>
    </location>
</feature>
<comment type="similarity">
    <text evidence="1">Belongs to the bacterial solute-binding protein 9 family.</text>
</comment>
<keyword evidence="2" id="KW-0813">Transport</keyword>
<dbReference type="PANTHER" id="PTHR42953:SF3">
    <property type="entry name" value="HIGH-AFFINITY ZINC UPTAKE SYSTEM PROTEIN ZNUA"/>
    <property type="match status" value="1"/>
</dbReference>
<feature type="coiled-coil region" evidence="4">
    <location>
        <begin position="163"/>
        <end position="194"/>
    </location>
</feature>
<name>A0ABS5PTT6_9FIRM</name>
<dbReference type="Pfam" id="PF01297">
    <property type="entry name" value="ZnuA"/>
    <property type="match status" value="1"/>
</dbReference>
<dbReference type="PROSITE" id="PS51257">
    <property type="entry name" value="PROKAR_LIPOPROTEIN"/>
    <property type="match status" value="1"/>
</dbReference>
<accession>A0ABS5PTT6</accession>
<evidence type="ECO:0000256" key="3">
    <source>
        <dbReference type="ARBA" id="ARBA00022729"/>
    </source>
</evidence>